<evidence type="ECO:0000313" key="2">
    <source>
        <dbReference type="EMBL" id="KAG6459413.1"/>
    </source>
</evidence>
<name>A0A921ZLA6_MANSE</name>
<dbReference type="AlphaFoldDB" id="A0A921ZLA6"/>
<reference evidence="2" key="2">
    <citation type="submission" date="2020-12" db="EMBL/GenBank/DDBJ databases">
        <authorList>
            <person name="Kanost M."/>
        </authorList>
    </citation>
    <scope>NUCLEOTIDE SEQUENCE</scope>
</reference>
<proteinExistence type="predicted"/>
<organism evidence="2 3">
    <name type="scientific">Manduca sexta</name>
    <name type="common">Tobacco hawkmoth</name>
    <name type="synonym">Tobacco hornworm</name>
    <dbReference type="NCBI Taxonomy" id="7130"/>
    <lineage>
        <taxon>Eukaryota</taxon>
        <taxon>Metazoa</taxon>
        <taxon>Ecdysozoa</taxon>
        <taxon>Arthropoda</taxon>
        <taxon>Hexapoda</taxon>
        <taxon>Insecta</taxon>
        <taxon>Pterygota</taxon>
        <taxon>Neoptera</taxon>
        <taxon>Endopterygota</taxon>
        <taxon>Lepidoptera</taxon>
        <taxon>Glossata</taxon>
        <taxon>Ditrysia</taxon>
        <taxon>Bombycoidea</taxon>
        <taxon>Sphingidae</taxon>
        <taxon>Sphinginae</taxon>
        <taxon>Sphingini</taxon>
        <taxon>Manduca</taxon>
    </lineage>
</organism>
<evidence type="ECO:0000313" key="3">
    <source>
        <dbReference type="Proteomes" id="UP000791440"/>
    </source>
</evidence>
<accession>A0A921ZLA6</accession>
<comment type="caution">
    <text evidence="2">The sequence shown here is derived from an EMBL/GenBank/DDBJ whole genome shotgun (WGS) entry which is preliminary data.</text>
</comment>
<dbReference type="EMBL" id="JH668621">
    <property type="protein sequence ID" value="KAG6459413.1"/>
    <property type="molecule type" value="Genomic_DNA"/>
</dbReference>
<sequence length="618" mass="71823">MITSYPDWSLNPNHQEGRLYLEMIYGPATHMGCGISAYTEYAYYDNNAPLNYNSVQVICNYSSRPRKLGPVYNTMPPTTPGFSSKCGCPPGSEEDSNCLCQESSRPQPTPLKHITRKCTKGDVNCDPTVVVLPIFTMEDAPPHKLISNSYGGANGSITDKNSLEIFDYYEKSEPTHDLINEHNTFDDIRRMDKVTPRATTRSGKKKQILDVKNRYFNRKTMVSDTKHLMDPHRALQRSPQQRRQSVFTRAQTFELPHMQRKQSDNTRKYNVIKKDVVPRKNFDTAQILVKKYMTRKITNDPYSKIKISDVKPVSSENNIHGKNGFTETMLHTAEDKVIDYSRYFNDNNISAVQSITRSFNETANQLIMLCDELEKMVRKIELHGTDKDVVIAKIKKIYQQVVGKPINLVRSDDKAETDFDKALTDSETLKKEFADARTNVFDKYSQTDYNKRPMSIARNQNTLIKGKDAHMDFTDNIKDYPEAKFIVSGNTPRYPTYYADDIKPRNVYKSAEEKSVYANENNDKLKHKIERERITKKYVDFDTYDDPLSPDRRKYYQAKLERLEKKIRNTRRHRNTMERERGVPLVRPTEDLHTPTRSKNQLENTFYPERARFLNGFR</sequence>
<reference evidence="2" key="1">
    <citation type="journal article" date="2016" name="Insect Biochem. Mol. Biol.">
        <title>Multifaceted biological insights from a draft genome sequence of the tobacco hornworm moth, Manduca sexta.</title>
        <authorList>
            <person name="Kanost M.R."/>
            <person name="Arrese E.L."/>
            <person name="Cao X."/>
            <person name="Chen Y.R."/>
            <person name="Chellapilla S."/>
            <person name="Goldsmith M.R."/>
            <person name="Grosse-Wilde E."/>
            <person name="Heckel D.G."/>
            <person name="Herndon N."/>
            <person name="Jiang H."/>
            <person name="Papanicolaou A."/>
            <person name="Qu J."/>
            <person name="Soulages J.L."/>
            <person name="Vogel H."/>
            <person name="Walters J."/>
            <person name="Waterhouse R.M."/>
            <person name="Ahn S.J."/>
            <person name="Almeida F.C."/>
            <person name="An C."/>
            <person name="Aqrawi P."/>
            <person name="Bretschneider A."/>
            <person name="Bryant W.B."/>
            <person name="Bucks S."/>
            <person name="Chao H."/>
            <person name="Chevignon G."/>
            <person name="Christen J.M."/>
            <person name="Clarke D.F."/>
            <person name="Dittmer N.T."/>
            <person name="Ferguson L.C.F."/>
            <person name="Garavelou S."/>
            <person name="Gordon K.H.J."/>
            <person name="Gunaratna R.T."/>
            <person name="Han Y."/>
            <person name="Hauser F."/>
            <person name="He Y."/>
            <person name="Heidel-Fischer H."/>
            <person name="Hirsh A."/>
            <person name="Hu Y."/>
            <person name="Jiang H."/>
            <person name="Kalra D."/>
            <person name="Klinner C."/>
            <person name="Konig C."/>
            <person name="Kovar C."/>
            <person name="Kroll A.R."/>
            <person name="Kuwar S.S."/>
            <person name="Lee S.L."/>
            <person name="Lehman R."/>
            <person name="Li K."/>
            <person name="Li Z."/>
            <person name="Liang H."/>
            <person name="Lovelace S."/>
            <person name="Lu Z."/>
            <person name="Mansfield J.H."/>
            <person name="McCulloch K.J."/>
            <person name="Mathew T."/>
            <person name="Morton B."/>
            <person name="Muzny D.M."/>
            <person name="Neunemann D."/>
            <person name="Ongeri F."/>
            <person name="Pauchet Y."/>
            <person name="Pu L.L."/>
            <person name="Pyrousis I."/>
            <person name="Rao X.J."/>
            <person name="Redding A."/>
            <person name="Roesel C."/>
            <person name="Sanchez-Gracia A."/>
            <person name="Schaack S."/>
            <person name="Shukla A."/>
            <person name="Tetreau G."/>
            <person name="Wang Y."/>
            <person name="Xiong G.H."/>
            <person name="Traut W."/>
            <person name="Walsh T.K."/>
            <person name="Worley K.C."/>
            <person name="Wu D."/>
            <person name="Wu W."/>
            <person name="Wu Y.Q."/>
            <person name="Zhang X."/>
            <person name="Zou Z."/>
            <person name="Zucker H."/>
            <person name="Briscoe A.D."/>
            <person name="Burmester T."/>
            <person name="Clem R.J."/>
            <person name="Feyereisen R."/>
            <person name="Grimmelikhuijzen C.J.P."/>
            <person name="Hamodrakas S.J."/>
            <person name="Hansson B.S."/>
            <person name="Huguet E."/>
            <person name="Jermiin L.S."/>
            <person name="Lan Q."/>
            <person name="Lehman H.K."/>
            <person name="Lorenzen M."/>
            <person name="Merzendorfer H."/>
            <person name="Michalopoulos I."/>
            <person name="Morton D.B."/>
            <person name="Muthukrishnan S."/>
            <person name="Oakeshott J.G."/>
            <person name="Palmer W."/>
            <person name="Park Y."/>
            <person name="Passarelli A.L."/>
            <person name="Rozas J."/>
            <person name="Schwartz L.M."/>
            <person name="Smith W."/>
            <person name="Southgate A."/>
            <person name="Vilcinskas A."/>
            <person name="Vogt R."/>
            <person name="Wang P."/>
            <person name="Werren J."/>
            <person name="Yu X.Q."/>
            <person name="Zhou J.J."/>
            <person name="Brown S.J."/>
            <person name="Scherer S.E."/>
            <person name="Richards S."/>
            <person name="Blissard G.W."/>
        </authorList>
    </citation>
    <scope>NUCLEOTIDE SEQUENCE</scope>
</reference>
<keyword evidence="3" id="KW-1185">Reference proteome</keyword>
<dbReference type="Proteomes" id="UP000791440">
    <property type="component" value="Unassembled WGS sequence"/>
</dbReference>
<evidence type="ECO:0000256" key="1">
    <source>
        <dbReference type="SAM" id="Coils"/>
    </source>
</evidence>
<keyword evidence="1" id="KW-0175">Coiled coil</keyword>
<protein>
    <recommendedName>
        <fullName evidence="4">SCP domain-containing protein</fullName>
    </recommendedName>
</protein>
<evidence type="ECO:0008006" key="4">
    <source>
        <dbReference type="Google" id="ProtNLM"/>
    </source>
</evidence>
<gene>
    <name evidence="2" type="ORF">O3G_MSEX011357</name>
</gene>
<feature type="coiled-coil region" evidence="1">
    <location>
        <begin position="553"/>
        <end position="580"/>
    </location>
</feature>